<dbReference type="PANTHER" id="PTHR42673:SF4">
    <property type="entry name" value="MALEYLACETOACETATE ISOMERASE"/>
    <property type="match status" value="1"/>
</dbReference>
<dbReference type="GO" id="GO:0016034">
    <property type="term" value="F:maleylacetoacetate isomerase activity"/>
    <property type="evidence" value="ECO:0007669"/>
    <property type="project" value="TreeGrafter"/>
</dbReference>
<sequence length="94" mass="10683">MSKLVLYGNRESGHSYKVKLALTLLGLEHEYRSVDLTVERANRPRDFREVSRYGEVPVLVTDGEPLVQSDAILMHLARTTGRLRGECDPDRTVE</sequence>
<evidence type="ECO:0000313" key="2">
    <source>
        <dbReference type="EMBL" id="MBL0402417.1"/>
    </source>
</evidence>
<reference evidence="2" key="1">
    <citation type="submission" date="2021-01" db="EMBL/GenBank/DDBJ databases">
        <title>Microvirga sp.</title>
        <authorList>
            <person name="Kim M.K."/>
        </authorList>
    </citation>
    <scope>NUCLEOTIDE SEQUENCE</scope>
    <source>
        <strain evidence="2">5420S-16</strain>
    </source>
</reference>
<dbReference type="EMBL" id="JAEQMY010000001">
    <property type="protein sequence ID" value="MBL0402417.1"/>
    <property type="molecule type" value="Genomic_DNA"/>
</dbReference>
<dbReference type="Gene3D" id="3.40.30.10">
    <property type="entry name" value="Glutaredoxin"/>
    <property type="match status" value="1"/>
</dbReference>
<protein>
    <submittedName>
        <fullName evidence="2">Glutathione S-transferase N-terminal domain-containing protein</fullName>
    </submittedName>
</protein>
<dbReference type="PANTHER" id="PTHR42673">
    <property type="entry name" value="MALEYLACETOACETATE ISOMERASE"/>
    <property type="match status" value="1"/>
</dbReference>
<dbReference type="PROSITE" id="PS50404">
    <property type="entry name" value="GST_NTER"/>
    <property type="match status" value="1"/>
</dbReference>
<comment type="caution">
    <text evidence="2">The sequence shown here is derived from an EMBL/GenBank/DDBJ whole genome shotgun (WGS) entry which is preliminary data.</text>
</comment>
<accession>A0A936Z9B5</accession>
<dbReference type="Pfam" id="PF13417">
    <property type="entry name" value="GST_N_3"/>
    <property type="match status" value="1"/>
</dbReference>
<organism evidence="2 3">
    <name type="scientific">Microvirga aerilata</name>
    <dbReference type="NCBI Taxonomy" id="670292"/>
    <lineage>
        <taxon>Bacteria</taxon>
        <taxon>Pseudomonadati</taxon>
        <taxon>Pseudomonadota</taxon>
        <taxon>Alphaproteobacteria</taxon>
        <taxon>Hyphomicrobiales</taxon>
        <taxon>Methylobacteriaceae</taxon>
        <taxon>Microvirga</taxon>
    </lineage>
</organism>
<evidence type="ECO:0000313" key="3">
    <source>
        <dbReference type="Proteomes" id="UP000605848"/>
    </source>
</evidence>
<name>A0A936Z9B5_9HYPH</name>
<dbReference type="GO" id="GO:0006559">
    <property type="term" value="P:L-phenylalanine catabolic process"/>
    <property type="evidence" value="ECO:0007669"/>
    <property type="project" value="TreeGrafter"/>
</dbReference>
<dbReference type="AlphaFoldDB" id="A0A936Z9B5"/>
<proteinExistence type="predicted"/>
<dbReference type="SUPFAM" id="SSF52833">
    <property type="entry name" value="Thioredoxin-like"/>
    <property type="match status" value="1"/>
</dbReference>
<keyword evidence="3" id="KW-1185">Reference proteome</keyword>
<dbReference type="Proteomes" id="UP000605848">
    <property type="component" value="Unassembled WGS sequence"/>
</dbReference>
<gene>
    <name evidence="2" type="ORF">JKG68_00370</name>
</gene>
<feature type="domain" description="GST N-terminal" evidence="1">
    <location>
        <begin position="2"/>
        <end position="84"/>
    </location>
</feature>
<dbReference type="InterPro" id="IPR004045">
    <property type="entry name" value="Glutathione_S-Trfase_N"/>
</dbReference>
<dbReference type="GO" id="GO:0006749">
    <property type="term" value="P:glutathione metabolic process"/>
    <property type="evidence" value="ECO:0007669"/>
    <property type="project" value="TreeGrafter"/>
</dbReference>
<dbReference type="RefSeq" id="WP_202055109.1">
    <property type="nucleotide sequence ID" value="NZ_JAEQMY010000001.1"/>
</dbReference>
<dbReference type="GO" id="GO:0004364">
    <property type="term" value="F:glutathione transferase activity"/>
    <property type="evidence" value="ECO:0007669"/>
    <property type="project" value="TreeGrafter"/>
</dbReference>
<evidence type="ECO:0000259" key="1">
    <source>
        <dbReference type="PROSITE" id="PS50404"/>
    </source>
</evidence>
<dbReference type="InterPro" id="IPR036249">
    <property type="entry name" value="Thioredoxin-like_sf"/>
</dbReference>